<sequence>MYNSQKRNYVPVVQKLEFLTPGSSLLSDLEQVIQLPLHLHQFL</sequence>
<organism evidence="1">
    <name type="scientific">Homo sapiens</name>
    <name type="common">Human</name>
    <dbReference type="NCBI Taxonomy" id="9606"/>
    <lineage>
        <taxon>Eukaryota</taxon>
        <taxon>Metazoa</taxon>
        <taxon>Chordata</taxon>
        <taxon>Craniata</taxon>
        <taxon>Vertebrata</taxon>
        <taxon>Euteleostomi</taxon>
        <taxon>Mammalia</taxon>
        <taxon>Eutheria</taxon>
        <taxon>Euarchontoglires</taxon>
        <taxon>Primates</taxon>
        <taxon>Haplorrhini</taxon>
        <taxon>Catarrhini</taxon>
        <taxon>Hominidae</taxon>
        <taxon>Homo</taxon>
    </lineage>
</organism>
<dbReference type="EMBL" id="AY189937">
    <property type="protein sequence ID" value="AAO25648.1"/>
    <property type="molecule type" value="mRNA"/>
</dbReference>
<evidence type="ECO:0000313" key="1">
    <source>
        <dbReference type="EMBL" id="AAO25648.1"/>
    </source>
</evidence>
<dbReference type="MEROPS" id="M43.004"/>
<name>Q86YM8_HUMAN</name>
<proteinExistence type="evidence at transcript level"/>
<accession>Q86YM8</accession>
<dbReference type="AlphaFoldDB" id="Q86YM8"/>
<reference evidence="1" key="2">
    <citation type="submission" date="2003-01" db="EMBL/GenBank/DDBJ databases">
        <title>RNA three hybrid library screening assay for bcl-2 ARE RNA binding proteins.</title>
        <authorList>
            <person name="Donnini M."/>
            <person name="Mariotti B."/>
            <person name="Schiavone N."/>
            <person name="Lapucci A."/>
            <person name="Papucci L."/>
            <person name="Witort E."/>
            <person name="Capaccioli S."/>
        </authorList>
    </citation>
    <scope>NUCLEOTIDE SEQUENCE</scope>
    <source>
        <tissue evidence="1">Placenta</tissue>
    </source>
</reference>
<protein>
    <submittedName>
        <fullName evidence="1">Aspecific BCL-2 ARE binding protein 3</fullName>
    </submittedName>
</protein>
<reference evidence="1" key="1">
    <citation type="submission" date="2002-12" db="EMBL/GenBank/DDBJ databases">
        <authorList>
            <person name="Torri G."/>
            <person name="Vultaggio S."/>
        </authorList>
    </citation>
    <scope>NUCLEOTIDE SEQUENCE</scope>
    <source>
        <tissue evidence="1">Placenta</tissue>
    </source>
</reference>